<dbReference type="InterPro" id="IPR054722">
    <property type="entry name" value="PolX-like_BBD"/>
</dbReference>
<dbReference type="Proteomes" id="UP001178461">
    <property type="component" value="Chromosome 1"/>
</dbReference>
<keyword evidence="16" id="KW-0863">Zinc-finger</keyword>
<keyword evidence="13" id="KW-0808">Transferase</keyword>
<dbReference type="CDD" id="cd09272">
    <property type="entry name" value="RNase_HI_RT_Ty1"/>
    <property type="match status" value="1"/>
</dbReference>
<keyword evidence="13" id="KW-0239">DNA-directed DNA polymerase</keyword>
<keyword evidence="8" id="KW-0378">Hydrolase</keyword>
<evidence type="ECO:0000256" key="17">
    <source>
        <dbReference type="SAM" id="MobiDB-lite"/>
    </source>
</evidence>
<dbReference type="GO" id="GO:0008270">
    <property type="term" value="F:zinc ion binding"/>
    <property type="evidence" value="ECO:0007669"/>
    <property type="project" value="UniProtKB-KW"/>
</dbReference>
<gene>
    <name evidence="20" type="ORF">PODLI_1B015194</name>
</gene>
<dbReference type="GO" id="GO:0006310">
    <property type="term" value="P:DNA recombination"/>
    <property type="evidence" value="ECO:0007669"/>
    <property type="project" value="UniProtKB-KW"/>
</dbReference>
<evidence type="ECO:0000256" key="7">
    <source>
        <dbReference type="ARBA" id="ARBA00022759"/>
    </source>
</evidence>
<dbReference type="SMART" id="SM00343">
    <property type="entry name" value="ZnF_C2HC"/>
    <property type="match status" value="1"/>
</dbReference>
<proteinExistence type="predicted"/>
<keyword evidence="3" id="KW-0645">Protease</keyword>
<dbReference type="InterPro" id="IPR001878">
    <property type="entry name" value="Znf_CCHC"/>
</dbReference>
<evidence type="ECO:0000256" key="14">
    <source>
        <dbReference type="ARBA" id="ARBA00023113"/>
    </source>
</evidence>
<keyword evidence="10" id="KW-0460">Magnesium</keyword>
<evidence type="ECO:0000256" key="9">
    <source>
        <dbReference type="ARBA" id="ARBA00022840"/>
    </source>
</evidence>
<dbReference type="PANTHER" id="PTHR42648:SF11">
    <property type="entry name" value="TRANSPOSON TY4-P GAG-POL POLYPROTEIN"/>
    <property type="match status" value="1"/>
</dbReference>
<evidence type="ECO:0000313" key="20">
    <source>
        <dbReference type="EMBL" id="CAI5764933.1"/>
    </source>
</evidence>
<keyword evidence="16" id="KW-0862">Zinc</keyword>
<dbReference type="InterPro" id="IPR057670">
    <property type="entry name" value="SH3_retrovirus"/>
</dbReference>
<dbReference type="GO" id="GO:0008233">
    <property type="term" value="F:peptidase activity"/>
    <property type="evidence" value="ECO:0007669"/>
    <property type="project" value="UniProtKB-KW"/>
</dbReference>
<reference evidence="20" key="1">
    <citation type="submission" date="2022-12" db="EMBL/GenBank/DDBJ databases">
        <authorList>
            <person name="Alioto T."/>
            <person name="Alioto T."/>
            <person name="Gomez Garrido J."/>
        </authorList>
    </citation>
    <scope>NUCLEOTIDE SEQUENCE</scope>
</reference>
<evidence type="ECO:0000256" key="10">
    <source>
        <dbReference type="ARBA" id="ARBA00022842"/>
    </source>
</evidence>
<accession>A0AA35NXR7</accession>
<keyword evidence="2" id="KW-1188">Viral release from host cell</keyword>
<dbReference type="AlphaFoldDB" id="A0AA35NXR7"/>
<keyword evidence="12" id="KW-0695">RNA-directed DNA polymerase</keyword>
<keyword evidence="7" id="KW-0255">Endonuclease</keyword>
<dbReference type="GO" id="GO:0003676">
    <property type="term" value="F:nucleic acid binding"/>
    <property type="evidence" value="ECO:0007669"/>
    <property type="project" value="InterPro"/>
</dbReference>
<dbReference type="Gene3D" id="4.10.60.10">
    <property type="entry name" value="Zinc finger, CCHC-type"/>
    <property type="match status" value="1"/>
</dbReference>
<evidence type="ECO:0000256" key="8">
    <source>
        <dbReference type="ARBA" id="ARBA00022801"/>
    </source>
</evidence>
<evidence type="ECO:0000256" key="2">
    <source>
        <dbReference type="ARBA" id="ARBA00022612"/>
    </source>
</evidence>
<feature type="region of interest" description="Disordered" evidence="17">
    <location>
        <begin position="738"/>
        <end position="774"/>
    </location>
</feature>
<dbReference type="PROSITE" id="PS50994">
    <property type="entry name" value="INTEGRASE"/>
    <property type="match status" value="1"/>
</dbReference>
<dbReference type="InterPro" id="IPR039537">
    <property type="entry name" value="Retrotran_Ty1/copia-like"/>
</dbReference>
<dbReference type="InterPro" id="IPR025724">
    <property type="entry name" value="GAG-pre-integrase_dom"/>
</dbReference>
<evidence type="ECO:0000256" key="15">
    <source>
        <dbReference type="ARBA" id="ARBA00023172"/>
    </source>
</evidence>
<keyword evidence="9" id="KW-0067">ATP-binding</keyword>
<keyword evidence="15" id="KW-0233">DNA recombination</keyword>
<evidence type="ECO:0000256" key="3">
    <source>
        <dbReference type="ARBA" id="ARBA00022670"/>
    </source>
</evidence>
<evidence type="ECO:0000256" key="6">
    <source>
        <dbReference type="ARBA" id="ARBA00022741"/>
    </source>
</evidence>
<dbReference type="PANTHER" id="PTHR42648">
    <property type="entry name" value="TRANSPOSASE, PUTATIVE-RELATED"/>
    <property type="match status" value="1"/>
</dbReference>
<comment type="function">
    <text evidence="1">The aspartyl protease (PR) mediates the proteolytic cleavages of the Gag and Gag-Pol polyproteins after assembly of the VLP.</text>
</comment>
<evidence type="ECO:0000256" key="1">
    <source>
        <dbReference type="ARBA" id="ARBA00002180"/>
    </source>
</evidence>
<evidence type="ECO:0000313" key="21">
    <source>
        <dbReference type="Proteomes" id="UP001178461"/>
    </source>
</evidence>
<evidence type="ECO:0000259" key="18">
    <source>
        <dbReference type="PROSITE" id="PS50158"/>
    </source>
</evidence>
<evidence type="ECO:0000256" key="16">
    <source>
        <dbReference type="PROSITE-ProRule" id="PRU00047"/>
    </source>
</evidence>
<keyword evidence="13" id="KW-0548">Nucleotidyltransferase</keyword>
<dbReference type="GO" id="GO:0003964">
    <property type="term" value="F:RNA-directed DNA polymerase activity"/>
    <property type="evidence" value="ECO:0007669"/>
    <property type="project" value="UniProtKB-KW"/>
</dbReference>
<keyword evidence="11" id="KW-0229">DNA integration</keyword>
<dbReference type="Pfam" id="PF00098">
    <property type="entry name" value="zf-CCHC"/>
    <property type="match status" value="1"/>
</dbReference>
<evidence type="ECO:0000256" key="13">
    <source>
        <dbReference type="ARBA" id="ARBA00022932"/>
    </source>
</evidence>
<keyword evidence="21" id="KW-1185">Reference proteome</keyword>
<dbReference type="Pfam" id="PF25597">
    <property type="entry name" value="SH3_retrovirus"/>
    <property type="match status" value="1"/>
</dbReference>
<dbReference type="InterPro" id="IPR001584">
    <property type="entry name" value="Integrase_cat-core"/>
</dbReference>
<dbReference type="GO" id="GO:0005524">
    <property type="term" value="F:ATP binding"/>
    <property type="evidence" value="ECO:0007669"/>
    <property type="project" value="UniProtKB-KW"/>
</dbReference>
<evidence type="ECO:0000259" key="19">
    <source>
        <dbReference type="PROSITE" id="PS50994"/>
    </source>
</evidence>
<protein>
    <submittedName>
        <fullName evidence="20">Retrovirus-related Pol polyprotein from transposon TNT 1-94</fullName>
    </submittedName>
</protein>
<keyword evidence="14" id="KW-0917">Virion maturation</keyword>
<keyword evidence="5" id="KW-0479">Metal-binding</keyword>
<dbReference type="GO" id="GO:0006508">
    <property type="term" value="P:proteolysis"/>
    <property type="evidence" value="ECO:0007669"/>
    <property type="project" value="UniProtKB-KW"/>
</dbReference>
<dbReference type="GO" id="GO:0003887">
    <property type="term" value="F:DNA-directed DNA polymerase activity"/>
    <property type="evidence" value="ECO:0007669"/>
    <property type="project" value="UniProtKB-KW"/>
</dbReference>
<dbReference type="EMBL" id="OX395126">
    <property type="protein sequence ID" value="CAI5764933.1"/>
    <property type="molecule type" value="Genomic_DNA"/>
</dbReference>
<dbReference type="Pfam" id="PF13976">
    <property type="entry name" value="gag_pre-integrs"/>
    <property type="match status" value="1"/>
</dbReference>
<dbReference type="SUPFAM" id="SSF53098">
    <property type="entry name" value="Ribonuclease H-like"/>
    <property type="match status" value="1"/>
</dbReference>
<dbReference type="Pfam" id="PF00665">
    <property type="entry name" value="rve"/>
    <property type="match status" value="1"/>
</dbReference>
<feature type="domain" description="CCHC-type" evidence="18">
    <location>
        <begin position="225"/>
        <end position="239"/>
    </location>
</feature>
<feature type="domain" description="Integrase catalytic" evidence="19">
    <location>
        <begin position="465"/>
        <end position="640"/>
    </location>
</feature>
<dbReference type="PROSITE" id="PS50158">
    <property type="entry name" value="ZF_CCHC"/>
    <property type="match status" value="1"/>
</dbReference>
<evidence type="ECO:0000256" key="5">
    <source>
        <dbReference type="ARBA" id="ARBA00022723"/>
    </source>
</evidence>
<evidence type="ECO:0000256" key="11">
    <source>
        <dbReference type="ARBA" id="ARBA00022908"/>
    </source>
</evidence>
<name>A0AA35NXR7_9SAUR</name>
<evidence type="ECO:0000256" key="4">
    <source>
        <dbReference type="ARBA" id="ARBA00022722"/>
    </source>
</evidence>
<sequence length="970" mass="109828">MARAAFDSDAKLGMPVLNEYNFIHWKQRLIACLDYKHILEALKPQPTGTTEGDLAKISAWKRMNSEARHIILSGLRDEQLSLINSTDDASQILRDIERVYGESSINSFRNLVCKLTRLRMNSKEEFTEHINKFTEIIQRIDLTPKAFDEDTKIAFLLSSLGPRFGAFVSLMAHRQGLTFKDLIGYLKEECRDRAESPVRNAKIKDSSYASRQFTKSKEMPKKVICFNCNKEGHIAKNCRAPKAKKPHPSQPKGEKKGKCECTWLLQERNLTVQNRVNKRNKWILDSGASSHFCHKRDYFNEINDEEGSEIEIADGNIVKAKGAGSMSLKCNINNECIENTISRVLYVPELSCNLISVSTLDKKGFQITFGNGECKVTRNGKVFAQAKLINGVYELDLSENQSAKVAHSSQKDEADLDLWHRRLGHRDTNVILDLQKRDLVRGLQVKQSNKAPAKCISCITEKAVKPSFPRCAEQRSNKVLDIVHTDICGPMNVPSLGKNRYILIFLDDFSRFCVVYFLKEKSETVEKLQEYIAMVKNKFQRAPAVLMSDNGGEYCSNEMQALLAKEGIAHVTTIPYTPQQNAIAERKFRSIMDMTRCMLKDACLPQKLWAEGVYTSVYLQNRLPTKGAERTPFELWHGKAPNLSHIRVFGSPCYFHVPKEHRHKLDSRAKAGILVGYASGGKGYRIMDLQTGKTNAYHAVYVDEYGKVDTKNTVVDSSDESERTQEFVYFPFETPQSNYLPSSVTAPPTGDAPEDAEDQNPGGTRDEDEDSYGDMPALEEDEEADAVAQPEVRISSRTNKGVPPLRLSYFAGSAFPQEPSTWEEIQEMPAAEASLWRKAAQEEMDALHQNKTWTLTELPPESEYVAATEACREIAWLDQLIKDFGLVRKGPVSLLEDNQSCLKLTQSEKFLARTKHIGVKYHYIRQMIQDGLVELSYCSTQEMTADILTKPLPRESFQNLRVKLGLWVVE</sequence>
<dbReference type="Gene3D" id="3.30.420.10">
    <property type="entry name" value="Ribonuclease H-like superfamily/Ribonuclease H"/>
    <property type="match status" value="1"/>
</dbReference>
<dbReference type="GO" id="GO:0015074">
    <property type="term" value="P:DNA integration"/>
    <property type="evidence" value="ECO:0007669"/>
    <property type="project" value="UniProtKB-KW"/>
</dbReference>
<keyword evidence="4" id="KW-0540">Nuclease</keyword>
<dbReference type="Pfam" id="PF14223">
    <property type="entry name" value="Retrotran_gag_2"/>
    <property type="match status" value="1"/>
</dbReference>
<organism evidence="20 21">
    <name type="scientific">Podarcis lilfordi</name>
    <name type="common">Lilford's wall lizard</name>
    <dbReference type="NCBI Taxonomy" id="74358"/>
    <lineage>
        <taxon>Eukaryota</taxon>
        <taxon>Metazoa</taxon>
        <taxon>Chordata</taxon>
        <taxon>Craniata</taxon>
        <taxon>Vertebrata</taxon>
        <taxon>Euteleostomi</taxon>
        <taxon>Lepidosauria</taxon>
        <taxon>Squamata</taxon>
        <taxon>Bifurcata</taxon>
        <taxon>Unidentata</taxon>
        <taxon>Episquamata</taxon>
        <taxon>Laterata</taxon>
        <taxon>Lacertibaenia</taxon>
        <taxon>Lacertidae</taxon>
        <taxon>Podarcis</taxon>
    </lineage>
</organism>
<dbReference type="InterPro" id="IPR036397">
    <property type="entry name" value="RNaseH_sf"/>
</dbReference>
<keyword evidence="6" id="KW-0547">Nucleotide-binding</keyword>
<dbReference type="InterPro" id="IPR012337">
    <property type="entry name" value="RNaseH-like_sf"/>
</dbReference>
<dbReference type="Pfam" id="PF22936">
    <property type="entry name" value="Pol_BBD"/>
    <property type="match status" value="1"/>
</dbReference>
<evidence type="ECO:0000256" key="12">
    <source>
        <dbReference type="ARBA" id="ARBA00022918"/>
    </source>
</evidence>
<dbReference type="InterPro" id="IPR036875">
    <property type="entry name" value="Znf_CCHC_sf"/>
</dbReference>
<dbReference type="SUPFAM" id="SSF57756">
    <property type="entry name" value="Retrovirus zinc finger-like domains"/>
    <property type="match status" value="1"/>
</dbReference>
<dbReference type="GO" id="GO:0004519">
    <property type="term" value="F:endonuclease activity"/>
    <property type="evidence" value="ECO:0007669"/>
    <property type="project" value="UniProtKB-KW"/>
</dbReference>